<dbReference type="Gene3D" id="1.20.930.80">
    <property type="match status" value="1"/>
</dbReference>
<evidence type="ECO:0000313" key="9">
    <source>
        <dbReference type="EMBL" id="MPC53760.1"/>
    </source>
</evidence>
<keyword evidence="3" id="KW-0639">Primosome</keyword>
<dbReference type="PANTHER" id="PTHR10537">
    <property type="entry name" value="DNA PRIMASE LARGE SUBUNIT"/>
    <property type="match status" value="1"/>
</dbReference>
<protein>
    <submittedName>
        <fullName evidence="9">DNA primase large subunit</fullName>
    </submittedName>
</protein>
<keyword evidence="5" id="KW-0479">Metal-binding</keyword>
<evidence type="ECO:0000256" key="2">
    <source>
        <dbReference type="ARBA" id="ARBA00022485"/>
    </source>
</evidence>
<comment type="cofactor">
    <cofactor evidence="1">
        <name>[4Fe-4S] cluster</name>
        <dbReference type="ChEBI" id="CHEBI:49883"/>
    </cofactor>
</comment>
<dbReference type="GO" id="GO:0046872">
    <property type="term" value="F:metal ion binding"/>
    <property type="evidence" value="ECO:0007669"/>
    <property type="project" value="UniProtKB-KW"/>
</dbReference>
<reference evidence="9 10" key="1">
    <citation type="submission" date="2019-05" db="EMBL/GenBank/DDBJ databases">
        <title>Another draft genome of Portunus trituberculatus and its Hox gene families provides insights of decapod evolution.</title>
        <authorList>
            <person name="Jeong J.-H."/>
            <person name="Song I."/>
            <person name="Kim S."/>
            <person name="Choi T."/>
            <person name="Kim D."/>
            <person name="Ryu S."/>
            <person name="Kim W."/>
        </authorList>
    </citation>
    <scope>NUCLEOTIDE SEQUENCE [LARGE SCALE GENOMIC DNA]</scope>
    <source>
        <tissue evidence="9">Muscle</tissue>
    </source>
</reference>
<dbReference type="EMBL" id="VSRR010011860">
    <property type="protein sequence ID" value="MPC53760.1"/>
    <property type="molecule type" value="Genomic_DNA"/>
</dbReference>
<dbReference type="AlphaFoldDB" id="A0A5B7G161"/>
<evidence type="ECO:0000256" key="1">
    <source>
        <dbReference type="ARBA" id="ARBA00001966"/>
    </source>
</evidence>
<dbReference type="GO" id="GO:0005658">
    <property type="term" value="C:alpha DNA polymerase:primase complex"/>
    <property type="evidence" value="ECO:0007669"/>
    <property type="project" value="TreeGrafter"/>
</dbReference>
<dbReference type="PANTHER" id="PTHR10537:SF4">
    <property type="entry name" value="DNA PRIMASE LARGE SUBUNIT"/>
    <property type="match status" value="1"/>
</dbReference>
<evidence type="ECO:0000256" key="5">
    <source>
        <dbReference type="ARBA" id="ARBA00022723"/>
    </source>
</evidence>
<dbReference type="Pfam" id="PF04104">
    <property type="entry name" value="DNA_primase_lrg"/>
    <property type="match status" value="1"/>
</dbReference>
<name>A0A5B7G161_PORTR</name>
<sequence>MSFYLLPPTGITSLHSLMKDAETRLLYLCQLHQRWGDSEKIQNLFRDHLNLAFNSDCLIEGTEKDCTTSYMLKLAALGDGKFQSFLTNAETLFLEHRLVCGGEAAIRDTISEALTHSGFALESVYLTHSQRVFIQQLQEVLRSLVVAGMNECEDRQLCHHSVKVPWTLVLPMVKTRSVVLEAGQAVVECSQVVQLLCHLFETLFVHGFKQLIASKVHEDILEDKRIAAVMKNLYRLYREHHVGKIMMPSRYLKHTQIEKEGRHFPLCMQELHRDLKSHNRLRHYERYRFTLYLKDIGLPLDENIAFWESYYSKPHSSGSGGCQHAWESSKKRYAYSIRHMYGLEGRRVNCASHSCSKLQQIESHSQERGGCPFSAYTPDQVMPLLQPLLGANTQIEDVIVKEMTAERPSAACKTLMAFTLLKMQQKVANTTPDSGLEQVGNRITGRNGCSKLVGPRCGTHDLNAASECRSVLATNTTTTTITTTATQREASGTSQIPTMRDASLCSSGAKRCTSENSECEAALVTTTNTATKSEACGTSQTPTTADAGLHMRSAKGCLRGSAVCDTGCPGKTNTAGGKFVVDIEDITALMPQCLFNRPSQYYLKVVNGEKS</sequence>
<evidence type="ECO:0000256" key="3">
    <source>
        <dbReference type="ARBA" id="ARBA00022515"/>
    </source>
</evidence>
<keyword evidence="2" id="KW-0004">4Fe-4S</keyword>
<dbReference type="OrthoDB" id="421393at2759"/>
<dbReference type="InterPro" id="IPR058560">
    <property type="entry name" value="DNA_primase_C"/>
</dbReference>
<evidence type="ECO:0000259" key="8">
    <source>
        <dbReference type="Pfam" id="PF04104"/>
    </source>
</evidence>
<evidence type="ECO:0000313" key="10">
    <source>
        <dbReference type="Proteomes" id="UP000324222"/>
    </source>
</evidence>
<keyword evidence="6" id="KW-0408">Iron</keyword>
<dbReference type="GO" id="GO:0006269">
    <property type="term" value="P:DNA replication, synthesis of primer"/>
    <property type="evidence" value="ECO:0007669"/>
    <property type="project" value="UniProtKB-KW"/>
</dbReference>
<keyword evidence="7" id="KW-0411">Iron-sulfur</keyword>
<evidence type="ECO:0000256" key="4">
    <source>
        <dbReference type="ARBA" id="ARBA00022705"/>
    </source>
</evidence>
<dbReference type="InterPro" id="IPR007238">
    <property type="entry name" value="DNA_primase_lsu_euk/arc"/>
</dbReference>
<dbReference type="GO" id="GO:0051539">
    <property type="term" value="F:4 iron, 4 sulfur cluster binding"/>
    <property type="evidence" value="ECO:0007669"/>
    <property type="project" value="UniProtKB-KW"/>
</dbReference>
<dbReference type="GO" id="GO:0006270">
    <property type="term" value="P:DNA replication initiation"/>
    <property type="evidence" value="ECO:0007669"/>
    <property type="project" value="TreeGrafter"/>
</dbReference>
<organism evidence="9 10">
    <name type="scientific">Portunus trituberculatus</name>
    <name type="common">Swimming crab</name>
    <name type="synonym">Neptunus trituberculatus</name>
    <dbReference type="NCBI Taxonomy" id="210409"/>
    <lineage>
        <taxon>Eukaryota</taxon>
        <taxon>Metazoa</taxon>
        <taxon>Ecdysozoa</taxon>
        <taxon>Arthropoda</taxon>
        <taxon>Crustacea</taxon>
        <taxon>Multicrustacea</taxon>
        <taxon>Malacostraca</taxon>
        <taxon>Eumalacostraca</taxon>
        <taxon>Eucarida</taxon>
        <taxon>Decapoda</taxon>
        <taxon>Pleocyemata</taxon>
        <taxon>Brachyura</taxon>
        <taxon>Eubrachyura</taxon>
        <taxon>Portunoidea</taxon>
        <taxon>Portunidae</taxon>
        <taxon>Portuninae</taxon>
        <taxon>Portunus</taxon>
    </lineage>
</organism>
<dbReference type="Proteomes" id="UP000324222">
    <property type="component" value="Unassembled WGS sequence"/>
</dbReference>
<gene>
    <name evidence="9" type="primary">pri2</name>
    <name evidence="9" type="ORF">E2C01_047659</name>
</gene>
<dbReference type="Pfam" id="PF26466">
    <property type="entry name" value="DNA_primase_lrg_N"/>
    <property type="match status" value="1"/>
</dbReference>
<proteinExistence type="predicted"/>
<feature type="domain" description="DNA primase large subunit C-terminal" evidence="8">
    <location>
        <begin position="260"/>
        <end position="422"/>
    </location>
</feature>
<comment type="caution">
    <text evidence="9">The sequence shown here is derived from an EMBL/GenBank/DDBJ whole genome shotgun (WGS) entry which is preliminary data.</text>
</comment>
<evidence type="ECO:0000256" key="7">
    <source>
        <dbReference type="ARBA" id="ARBA00023014"/>
    </source>
</evidence>
<accession>A0A5B7G161</accession>
<keyword evidence="4" id="KW-0235">DNA replication</keyword>
<evidence type="ECO:0000256" key="6">
    <source>
        <dbReference type="ARBA" id="ARBA00023004"/>
    </source>
</evidence>
<keyword evidence="10" id="KW-1185">Reference proteome</keyword>